<feature type="domain" description="F-box" evidence="1">
    <location>
        <begin position="2"/>
        <end position="47"/>
    </location>
</feature>
<dbReference type="EMBL" id="CAJNOT010003705">
    <property type="protein sequence ID" value="CAF1396501.1"/>
    <property type="molecule type" value="Genomic_DNA"/>
</dbReference>
<organism evidence="2 3">
    <name type="scientific">Rotaria sordida</name>
    <dbReference type="NCBI Taxonomy" id="392033"/>
    <lineage>
        <taxon>Eukaryota</taxon>
        <taxon>Metazoa</taxon>
        <taxon>Spiralia</taxon>
        <taxon>Gnathifera</taxon>
        <taxon>Rotifera</taxon>
        <taxon>Eurotatoria</taxon>
        <taxon>Bdelloidea</taxon>
        <taxon>Philodinida</taxon>
        <taxon>Philodinidae</taxon>
        <taxon>Rotaria</taxon>
    </lineage>
</organism>
<dbReference type="Proteomes" id="UP000663864">
    <property type="component" value="Unassembled WGS sequence"/>
</dbReference>
<evidence type="ECO:0000313" key="3">
    <source>
        <dbReference type="Proteomes" id="UP000663864"/>
    </source>
</evidence>
<gene>
    <name evidence="2" type="ORF">ZHD862_LOCUS32897</name>
</gene>
<evidence type="ECO:0000259" key="1">
    <source>
        <dbReference type="PROSITE" id="PS50181"/>
    </source>
</evidence>
<evidence type="ECO:0000313" key="2">
    <source>
        <dbReference type="EMBL" id="CAF1396501.1"/>
    </source>
</evidence>
<dbReference type="AlphaFoldDB" id="A0A815KIE8"/>
<name>A0A815KIE8_9BILA</name>
<dbReference type="PROSITE" id="PS50181">
    <property type="entry name" value="FBOX"/>
    <property type="match status" value="1"/>
</dbReference>
<sequence>MVSKLEILPNEILLNIFCYLSWDKILISLWSLNTRINSLIYLIFSKDKNGIILNQTDLSYKTFSEILLPLIYNSSLISSAIKHICFDGINSNSYNLIDQSFFYNNNNNIPYFPNLKSIKINQCLLSQSLIKTLSLLIQYQLDQLTLSIDENTIKFIRDPEHPRRIIRHTRKSIIMFKQLIRQLFSDRCQLMFIRLDVADDDPPINIHQCLVLSSHPSTKLISNKIQYGCLTLRHLYIRIKYTCFLEHLIEYIPNIERLSVIFKRSMDMEPRSKSDMEILIKSNGNWFEKVPKLNYFTLKTLINNDFQLAYLKWILNNLNHIQKLKLHLQINRMDLFSDSIIQINVVDANFIRQYCLPDVIINIKYFQFHIISHCQLLSYNIEKIINSFKIDEFFISHQLTNVTCFLDPFMSCQYLSSSILNIPQWINGLVFHPSILTWPHIQYVSINLHPSVYLFLERFNEIYPNISHIKVYTGSYADVNEPGVCLSLRLPFKIGQRKVADIQFRNVTRLDLGFIFSCDIGRY</sequence>
<accession>A0A815KIE8</accession>
<proteinExistence type="predicted"/>
<comment type="caution">
    <text evidence="2">The sequence shown here is derived from an EMBL/GenBank/DDBJ whole genome shotgun (WGS) entry which is preliminary data.</text>
</comment>
<protein>
    <recommendedName>
        <fullName evidence="1">F-box domain-containing protein</fullName>
    </recommendedName>
</protein>
<reference evidence="2" key="1">
    <citation type="submission" date="2021-02" db="EMBL/GenBank/DDBJ databases">
        <authorList>
            <person name="Nowell W R."/>
        </authorList>
    </citation>
    <scope>NUCLEOTIDE SEQUENCE</scope>
</reference>
<dbReference type="InterPro" id="IPR001810">
    <property type="entry name" value="F-box_dom"/>
</dbReference>